<dbReference type="OrthoDB" id="433474at2759"/>
<dbReference type="InterPro" id="IPR013094">
    <property type="entry name" value="AB_hydrolase_3"/>
</dbReference>
<dbReference type="PANTHER" id="PTHR48081:SF8">
    <property type="entry name" value="ALPHA_BETA HYDROLASE FOLD-3 DOMAIN-CONTAINING PROTEIN-RELATED"/>
    <property type="match status" value="1"/>
</dbReference>
<evidence type="ECO:0000313" key="3">
    <source>
        <dbReference type="EMBL" id="GBG33944.1"/>
    </source>
</evidence>
<comment type="caution">
    <text evidence="3">The sequence shown here is derived from an EMBL/GenBank/DDBJ whole genome shotgun (WGS) entry which is preliminary data.</text>
</comment>
<reference evidence="3 4" key="1">
    <citation type="submission" date="2017-12" db="EMBL/GenBank/DDBJ databases">
        <title>Sequencing, de novo assembly and annotation of complete genome of a new Thraustochytrid species, strain FCC1311.</title>
        <authorList>
            <person name="Sedici K."/>
            <person name="Godart F."/>
            <person name="Aiese Cigliano R."/>
            <person name="Sanseverino W."/>
            <person name="Barakat M."/>
            <person name="Ortet P."/>
            <person name="Marechal E."/>
            <person name="Cagnac O."/>
            <person name="Amato A."/>
        </authorList>
    </citation>
    <scope>NUCLEOTIDE SEQUENCE [LARGE SCALE GENOMIC DNA]</scope>
</reference>
<gene>
    <name evidence="3" type="ORF">FCC1311_046861</name>
</gene>
<accession>A0A2R5H0U7</accession>
<dbReference type="EMBL" id="BEYU01000174">
    <property type="protein sequence ID" value="GBG33944.1"/>
    <property type="molecule type" value="Genomic_DNA"/>
</dbReference>
<evidence type="ECO:0000256" key="1">
    <source>
        <dbReference type="ARBA" id="ARBA00022801"/>
    </source>
</evidence>
<dbReference type="InParanoid" id="A0A2R5H0U7"/>
<dbReference type="InterPro" id="IPR050300">
    <property type="entry name" value="GDXG_lipolytic_enzyme"/>
</dbReference>
<evidence type="ECO:0000313" key="4">
    <source>
        <dbReference type="Proteomes" id="UP000241890"/>
    </source>
</evidence>
<dbReference type="AlphaFoldDB" id="A0A2R5H0U7"/>
<keyword evidence="1" id="KW-0378">Hydrolase</keyword>
<sequence>MSGGGADEADKARIEKFRKRLFEHPEVDSRYKNDMMRALLPAFALIMNSNIDVSTREDLLERRMQDLVKLAKIVKSMEKPPKPPQEIRALWAGNDIEQSQEEIVSQPDGNSIKLSVIKPSAASASQGPLPCVMYIHGGGMATNSAFNPEYQVLGRILAKQGLVVVLPDFRNCEMPTPSNPEVAPFPAGLNDCYSALQWIHDNKAALGIDDRIIVAGESGGGNLTLAVTLKALKEGRHDLVQHGIYAMCPYIAGRWPQDVTNNGILGTSHLNSVNNGIFLEMAGNNVPALGYGIEALRRKDPLAWPAFAADEDLKAFPRTVIQVNEFDPLRDEGIVFYRRLVKAGVRATCKELRGTIHGASVMVTAVPEVTLDTCASIAAMAKMRPLGSTPKL</sequence>
<dbReference type="Proteomes" id="UP000241890">
    <property type="component" value="Unassembled WGS sequence"/>
</dbReference>
<dbReference type="PANTHER" id="PTHR48081">
    <property type="entry name" value="AB HYDROLASE SUPERFAMILY PROTEIN C4A8.06C"/>
    <property type="match status" value="1"/>
</dbReference>
<dbReference type="Gene3D" id="3.40.50.1820">
    <property type="entry name" value="alpha/beta hydrolase"/>
    <property type="match status" value="1"/>
</dbReference>
<organism evidence="3 4">
    <name type="scientific">Hondaea fermentalgiana</name>
    <dbReference type="NCBI Taxonomy" id="2315210"/>
    <lineage>
        <taxon>Eukaryota</taxon>
        <taxon>Sar</taxon>
        <taxon>Stramenopiles</taxon>
        <taxon>Bigyra</taxon>
        <taxon>Labyrinthulomycetes</taxon>
        <taxon>Thraustochytrida</taxon>
        <taxon>Thraustochytriidae</taxon>
        <taxon>Hondaea</taxon>
    </lineage>
</organism>
<keyword evidence="4" id="KW-1185">Reference proteome</keyword>
<dbReference type="GO" id="GO:0016787">
    <property type="term" value="F:hydrolase activity"/>
    <property type="evidence" value="ECO:0007669"/>
    <property type="project" value="UniProtKB-KW"/>
</dbReference>
<proteinExistence type="predicted"/>
<dbReference type="Pfam" id="PF07859">
    <property type="entry name" value="Abhydrolase_3"/>
    <property type="match status" value="1"/>
</dbReference>
<protein>
    <submittedName>
        <fullName evidence="3">Arylacetamide deacetylase</fullName>
    </submittedName>
</protein>
<dbReference type="SUPFAM" id="SSF53474">
    <property type="entry name" value="alpha/beta-Hydrolases"/>
    <property type="match status" value="1"/>
</dbReference>
<dbReference type="InterPro" id="IPR029058">
    <property type="entry name" value="AB_hydrolase_fold"/>
</dbReference>
<evidence type="ECO:0000259" key="2">
    <source>
        <dbReference type="Pfam" id="PF07859"/>
    </source>
</evidence>
<feature type="domain" description="Alpha/beta hydrolase fold-3" evidence="2">
    <location>
        <begin position="132"/>
        <end position="358"/>
    </location>
</feature>
<name>A0A2R5H0U7_9STRA</name>